<protein>
    <submittedName>
        <fullName evidence="7">Sterol desaturase/sphingolipid hydroxylase, fatty acid hydroxylase superfamily</fullName>
    </submittedName>
</protein>
<evidence type="ECO:0000256" key="2">
    <source>
        <dbReference type="ARBA" id="ARBA00022692"/>
    </source>
</evidence>
<feature type="transmembrane region" description="Helical" evidence="5">
    <location>
        <begin position="77"/>
        <end position="100"/>
    </location>
</feature>
<keyword evidence="2 5" id="KW-0812">Transmembrane</keyword>
<evidence type="ECO:0000256" key="5">
    <source>
        <dbReference type="SAM" id="Phobius"/>
    </source>
</evidence>
<feature type="transmembrane region" description="Helical" evidence="5">
    <location>
        <begin position="46"/>
        <end position="65"/>
    </location>
</feature>
<evidence type="ECO:0000256" key="4">
    <source>
        <dbReference type="ARBA" id="ARBA00023136"/>
    </source>
</evidence>
<evidence type="ECO:0000256" key="3">
    <source>
        <dbReference type="ARBA" id="ARBA00022989"/>
    </source>
</evidence>
<dbReference type="GO" id="GO:0016491">
    <property type="term" value="F:oxidoreductase activity"/>
    <property type="evidence" value="ECO:0007669"/>
    <property type="project" value="InterPro"/>
</dbReference>
<dbReference type="EMBL" id="CAADEY010000139">
    <property type="protein sequence ID" value="VFJ66018.1"/>
    <property type="molecule type" value="Genomic_DNA"/>
</dbReference>
<organism evidence="7">
    <name type="scientific">Candidatus Kentrum sp. DK</name>
    <dbReference type="NCBI Taxonomy" id="2126562"/>
    <lineage>
        <taxon>Bacteria</taxon>
        <taxon>Pseudomonadati</taxon>
        <taxon>Pseudomonadota</taxon>
        <taxon>Gammaproteobacteria</taxon>
        <taxon>Candidatus Kentrum</taxon>
    </lineage>
</organism>
<comment type="subcellular location">
    <subcellularLocation>
        <location evidence="1">Membrane</location>
    </subcellularLocation>
</comment>
<dbReference type="GO" id="GO:0005506">
    <property type="term" value="F:iron ion binding"/>
    <property type="evidence" value="ECO:0007669"/>
    <property type="project" value="InterPro"/>
</dbReference>
<dbReference type="GO" id="GO:0008610">
    <property type="term" value="P:lipid biosynthetic process"/>
    <property type="evidence" value="ECO:0007669"/>
    <property type="project" value="InterPro"/>
</dbReference>
<feature type="domain" description="Fatty acid hydroxylase" evidence="6">
    <location>
        <begin position="80"/>
        <end position="216"/>
    </location>
</feature>
<dbReference type="PANTHER" id="PTHR11863">
    <property type="entry name" value="STEROL DESATURASE"/>
    <property type="match status" value="1"/>
</dbReference>
<dbReference type="InterPro" id="IPR050307">
    <property type="entry name" value="Sterol_Desaturase_Related"/>
</dbReference>
<name>A0A450TFN3_9GAMM</name>
<reference evidence="7" key="1">
    <citation type="submission" date="2019-02" db="EMBL/GenBank/DDBJ databases">
        <authorList>
            <person name="Gruber-Vodicka R. H."/>
            <person name="Seah K. B. B."/>
        </authorList>
    </citation>
    <scope>NUCLEOTIDE SEQUENCE</scope>
    <source>
        <strain evidence="7">BECK_DK161</strain>
    </source>
</reference>
<gene>
    <name evidence="7" type="ORF">BECKDK2373C_GA0170839_11392</name>
</gene>
<dbReference type="InterPro" id="IPR006694">
    <property type="entry name" value="Fatty_acid_hydroxylase"/>
</dbReference>
<proteinExistence type="predicted"/>
<dbReference type="Pfam" id="PF04116">
    <property type="entry name" value="FA_hydroxylase"/>
    <property type="match status" value="1"/>
</dbReference>
<accession>A0A450TFN3</accession>
<dbReference type="AlphaFoldDB" id="A0A450TFN3"/>
<evidence type="ECO:0000313" key="7">
    <source>
        <dbReference type="EMBL" id="VFJ66018.1"/>
    </source>
</evidence>
<dbReference type="GO" id="GO:0016020">
    <property type="term" value="C:membrane"/>
    <property type="evidence" value="ECO:0007669"/>
    <property type="project" value="UniProtKB-SubCell"/>
</dbReference>
<evidence type="ECO:0000259" key="6">
    <source>
        <dbReference type="Pfam" id="PF04116"/>
    </source>
</evidence>
<keyword evidence="3 5" id="KW-1133">Transmembrane helix</keyword>
<feature type="transmembrane region" description="Helical" evidence="5">
    <location>
        <begin position="133"/>
        <end position="157"/>
    </location>
</feature>
<keyword evidence="4 5" id="KW-0472">Membrane</keyword>
<sequence length="256" mass="29382">MGFFFGMLGAMALWENLAPRRALTVSRAMRWWNHLGLVFCNSFLSRLLFPTAAVGVAAFGAARGWGIFNEYAAPPWLAVIVSVIVMDLIIYLQHVMVHAIPVLWRVHRVHHADPDMDVTTGIRFHPIEILLSLFIKFAAILILGAPVLAVVIFEILLNAMAMFNHGNVRLPDRLDRRLRRVVVTPDMHRVHHSVEKEETNSNFGFQLSWWDFLFGTYRERPRDGQEGMVIGVSGFRNPREVCRLPGMLWLPFRREQ</sequence>
<evidence type="ECO:0000256" key="1">
    <source>
        <dbReference type="ARBA" id="ARBA00004370"/>
    </source>
</evidence>